<dbReference type="SUPFAM" id="SSF48445">
    <property type="entry name" value="14-3-3 protein"/>
    <property type="match status" value="1"/>
</dbReference>
<organism evidence="3 4">
    <name type="scientific">Bambusicola thoracicus</name>
    <name type="common">Chinese bamboo-partridge</name>
    <name type="synonym">Perdix thoracica</name>
    <dbReference type="NCBI Taxonomy" id="9083"/>
    <lineage>
        <taxon>Eukaryota</taxon>
        <taxon>Metazoa</taxon>
        <taxon>Chordata</taxon>
        <taxon>Craniata</taxon>
        <taxon>Vertebrata</taxon>
        <taxon>Euteleostomi</taxon>
        <taxon>Archelosauria</taxon>
        <taxon>Archosauria</taxon>
        <taxon>Dinosauria</taxon>
        <taxon>Saurischia</taxon>
        <taxon>Theropoda</taxon>
        <taxon>Coelurosauria</taxon>
        <taxon>Aves</taxon>
        <taxon>Neognathae</taxon>
        <taxon>Galloanserae</taxon>
        <taxon>Galliformes</taxon>
        <taxon>Phasianidae</taxon>
        <taxon>Perdicinae</taxon>
        <taxon>Bambusicola</taxon>
    </lineage>
</organism>
<dbReference type="Proteomes" id="UP000237246">
    <property type="component" value="Unassembled WGS sequence"/>
</dbReference>
<reference evidence="3 4" key="1">
    <citation type="submission" date="2018-01" db="EMBL/GenBank/DDBJ databases">
        <title>Comparison of the Chinese Bamboo Partridge and Red Junglefowl genome sequences highlights the importance of demography in genome evolution.</title>
        <authorList>
            <person name="Tiley G.P."/>
            <person name="Kimball R.T."/>
            <person name="Braun E.L."/>
            <person name="Burleigh J.G."/>
        </authorList>
    </citation>
    <scope>NUCLEOTIDE SEQUENCE [LARGE SCALE GENOMIC DNA]</scope>
    <source>
        <strain evidence="3">RTK389</strain>
        <tissue evidence="3">Blood</tissue>
    </source>
</reference>
<dbReference type="AlphaFoldDB" id="A0A2P4T547"/>
<dbReference type="Gene3D" id="1.20.190.20">
    <property type="entry name" value="14-3-3 domain"/>
    <property type="match status" value="1"/>
</dbReference>
<dbReference type="EMBL" id="PPHD01008584">
    <property type="protein sequence ID" value="POI31454.1"/>
    <property type="molecule type" value="Genomic_DNA"/>
</dbReference>
<gene>
    <name evidence="3" type="ORF">CIB84_004795</name>
</gene>
<dbReference type="InterPro" id="IPR023410">
    <property type="entry name" value="14-3-3_domain"/>
</dbReference>
<evidence type="ECO:0000259" key="2">
    <source>
        <dbReference type="SMART" id="SM00101"/>
    </source>
</evidence>
<dbReference type="PANTHER" id="PTHR18860">
    <property type="entry name" value="14-3-3 PROTEIN"/>
    <property type="match status" value="1"/>
</dbReference>
<evidence type="ECO:0000313" key="3">
    <source>
        <dbReference type="EMBL" id="POI31454.1"/>
    </source>
</evidence>
<feature type="domain" description="14-3-3" evidence="2">
    <location>
        <begin position="2"/>
        <end position="189"/>
    </location>
</feature>
<dbReference type="PRINTS" id="PR00305">
    <property type="entry name" value="1433ZETA"/>
</dbReference>
<evidence type="ECO:0000256" key="1">
    <source>
        <dbReference type="ARBA" id="ARBA00006141"/>
    </source>
</evidence>
<dbReference type="PROSITE" id="PS00797">
    <property type="entry name" value="1433_2"/>
    <property type="match status" value="1"/>
</dbReference>
<comment type="caution">
    <text evidence="3">The sequence shown here is derived from an EMBL/GenBank/DDBJ whole genome shotgun (WGS) entry which is preliminary data.</text>
</comment>
<dbReference type="Pfam" id="PF00244">
    <property type="entry name" value="14-3-3"/>
    <property type="match status" value="1"/>
</dbReference>
<dbReference type="InterPro" id="IPR000308">
    <property type="entry name" value="14-3-3"/>
</dbReference>
<dbReference type="OrthoDB" id="10260625at2759"/>
<dbReference type="InterPro" id="IPR023409">
    <property type="entry name" value="14-3-3_CS"/>
</dbReference>
<name>A0A2P4T547_BAMTH</name>
<dbReference type="SMART" id="SM00101">
    <property type="entry name" value="14_3_3"/>
    <property type="match status" value="1"/>
</dbReference>
<proteinExistence type="inferred from homology"/>
<comment type="similarity">
    <text evidence="1">Belongs to the 14-3-3 family.</text>
</comment>
<dbReference type="InterPro" id="IPR036815">
    <property type="entry name" value="14-3-3_dom_sf"/>
</dbReference>
<sequence>MKLELGKAGLQQELHVWQFKPGVKDAAPHCCSSYAFLSVQMGNMASLLEKFLIPNASQAESKVFYLKMKGDYYRYLAEVAAGDDKKGIVEQSQQAYQEAFEISKKEMQPTHPIRLGLALNFSVFYYEILNSPEKACSLAKTAFDEAIAELDTLSEESYKDSTLIMQLLRDNLTLWTSDTQGDEAEAGEGGEN</sequence>
<keyword evidence="4" id="KW-1185">Reference proteome</keyword>
<evidence type="ECO:0000313" key="4">
    <source>
        <dbReference type="Proteomes" id="UP000237246"/>
    </source>
</evidence>
<accession>A0A2P4T547</accession>
<protein>
    <recommendedName>
        <fullName evidence="2">14-3-3 domain-containing protein</fullName>
    </recommendedName>
</protein>